<feature type="binding site" evidence="11 12">
    <location>
        <position position="601"/>
    </location>
    <ligand>
        <name>5-methyltetrahydropteroyltri-L-glutamate</name>
        <dbReference type="ChEBI" id="CHEBI:58207"/>
    </ligand>
</feature>
<keyword evidence="6 11" id="KW-0808">Transferase</keyword>
<dbReference type="EC" id="2.1.1.14" evidence="11"/>
<dbReference type="NCBIfam" id="TIGR01371">
    <property type="entry name" value="met_syn_B12ind"/>
    <property type="match status" value="1"/>
</dbReference>
<dbReference type="Pfam" id="PF01717">
    <property type="entry name" value="Meth_synt_2"/>
    <property type="match status" value="1"/>
</dbReference>
<comment type="cofactor">
    <cofactor evidence="11">
        <name>Zn(2+)</name>
        <dbReference type="ChEBI" id="CHEBI:29105"/>
    </cofactor>
    <text evidence="11">Binds 1 zinc ion per subunit.</text>
</comment>
<feature type="binding site" evidence="11">
    <location>
        <position position="705"/>
    </location>
    <ligand>
        <name>Zn(2+)</name>
        <dbReference type="ChEBI" id="CHEBI:29105"/>
        <note>catalytic</note>
    </ligand>
</feature>
<evidence type="ECO:0000313" key="18">
    <source>
        <dbReference type="EMBL" id="GFE13519.1"/>
    </source>
</evidence>
<organism evidence="18 19">
    <name type="scientific">Streptomyces glebosus</name>
    <dbReference type="NCBI Taxonomy" id="249580"/>
    <lineage>
        <taxon>Bacteria</taxon>
        <taxon>Bacillati</taxon>
        <taxon>Actinomycetota</taxon>
        <taxon>Actinomycetes</taxon>
        <taxon>Kitasatosporales</taxon>
        <taxon>Streptomycetaceae</taxon>
        <taxon>Streptomyces</taxon>
    </lineage>
</organism>
<dbReference type="RefSeq" id="WP_190143862.1">
    <property type="nucleotide sequence ID" value="NZ_BLIO01000001.1"/>
</dbReference>
<feature type="binding site" evidence="11">
    <location>
        <begin position="24"/>
        <end position="27"/>
    </location>
    <ligand>
        <name>5-methyltetrahydropteroyltri-L-glutamate</name>
        <dbReference type="ChEBI" id="CHEBI:58207"/>
    </ligand>
</feature>
<dbReference type="NCBIfam" id="NF003556">
    <property type="entry name" value="PRK05222.1"/>
    <property type="match status" value="1"/>
</dbReference>
<proteinExistence type="inferred from homology"/>
<dbReference type="InterPro" id="IPR006276">
    <property type="entry name" value="Cobalamin-indep_Met_synthase"/>
</dbReference>
<dbReference type="HAMAP" id="MF_00172">
    <property type="entry name" value="Meth_synth"/>
    <property type="match status" value="1"/>
</dbReference>
<dbReference type="EMBL" id="BLIO01000001">
    <property type="protein sequence ID" value="GFE13519.1"/>
    <property type="molecule type" value="Genomic_DNA"/>
</dbReference>
<sequence length="799" mass="85651">MTSRSAAAAARATVHGYPRQGPNRELKKAIEGYWKGRVGADALRATAADLRRGNWQQLAAAGVHEVPTGDFSYYDHVLDTSVMVGAIPARHRAAVAADPSPSSRLLPHSRLRSSGGTPMSRGCPLDVYFAMARGTQGVAPLEMTKWFDTNYHYLVPELGPDTVFAADSSQQVAQLTEALGLGLAARPVLVGPVSYLLLAKPAPGVAAGFDPLTLLDRLLPVYAEVLADLRAAGAHWVQLDEPALVQDRSPAALNAAARAYRDLGTLTDRPQLLVASYFDRLGEALPVLAKAPVEGLALDFTGPAAGNLQDLAAVGGLPGKRLVAGVVNGRNVWINHYEQSLATLGTLLGLAEQVDVSSSCSLLHVPLDTGAERDIDPQIVRWLAFARQKTTEIVTLARGLARGTGAIAAELAANRADLASRAGSALTHDPAVRARAAAVTDTDGRRSRPYAERSAAQRAHLRLPLLPTTTIGSFPQTAGLRTARADLRAGRLDAEGYEERISAEIREVLAFQEKAGIDVLVHGEPERNDMVQYFAEQLTGYLATQHGWVQSYGTRYVRPPILAGDISRPEPMTVRWTRYAQSLTERPVKGMLTGPVTMLAWSFVRDDQPLGDTARQVALALRDEVNDLEAAGTSVIQVDEPALRETLPLRAAGHAAYLAWATEAFRLTTGGVRPDTQIHTHMCYAEFGDILRAIEDLDADVISLEAARSHMQVASELATAGYPREVGPGVYDIHSPRVPDVAEATGLLRKGLAAIPAERLWVNPDCGLKTRGWPEVRAALENLVTAAREVRGSLPGGVS</sequence>
<feature type="binding site" evidence="11">
    <location>
        <position position="524"/>
    </location>
    <ligand>
        <name>L-homocysteine</name>
        <dbReference type="ChEBI" id="CHEBI:58199"/>
    </ligand>
</feature>
<evidence type="ECO:0000256" key="2">
    <source>
        <dbReference type="ARBA" id="ARBA00004681"/>
    </source>
</evidence>
<feature type="domain" description="Cobalamin-independent methionine synthase MetE N-terminal" evidence="17">
    <location>
        <begin position="124"/>
        <end position="348"/>
    </location>
</feature>
<evidence type="ECO:0000256" key="5">
    <source>
        <dbReference type="ARBA" id="ARBA00022605"/>
    </source>
</evidence>
<feature type="active site" description="Proton donor" evidence="11 14">
    <location>
        <position position="734"/>
    </location>
</feature>
<feature type="binding site" evidence="11">
    <location>
        <position position="766"/>
    </location>
    <ligand>
        <name>Zn(2+)</name>
        <dbReference type="ChEBI" id="CHEBI:29105"/>
        <note>catalytic</note>
    </ligand>
</feature>
<keyword evidence="10 11" id="KW-0486">Methionine biosynthesis</keyword>
<comment type="pathway">
    <text evidence="2 11">Amino-acid biosynthesis; L-methionine biosynthesis via de novo pathway; L-methionine from L-homocysteine (MetE route): step 1/1.</text>
</comment>
<dbReference type="CDD" id="cd03311">
    <property type="entry name" value="CIMS_C_terminal_like"/>
    <property type="match status" value="1"/>
</dbReference>
<evidence type="ECO:0000256" key="12">
    <source>
        <dbReference type="PIRSR" id="PIRSR000382-1"/>
    </source>
</evidence>
<keyword evidence="19" id="KW-1185">Reference proteome</keyword>
<dbReference type="InterPro" id="IPR002629">
    <property type="entry name" value="Met_Synth_C/arc"/>
</dbReference>
<feature type="binding site" evidence="13">
    <location>
        <position position="705"/>
    </location>
    <ligand>
        <name>Zn(2+)</name>
        <dbReference type="ChEBI" id="CHEBI:29105"/>
        <label>1</label>
        <note>catalytic</note>
    </ligand>
</feature>
<feature type="binding site" evidence="11">
    <location>
        <position position="645"/>
    </location>
    <ligand>
        <name>5-methyltetrahydropteroyltri-L-glutamate</name>
        <dbReference type="ChEBI" id="CHEBI:58207"/>
    </ligand>
</feature>
<feature type="binding site" evidence="13">
    <location>
        <position position="696"/>
    </location>
    <ligand>
        <name>Zn(2+)</name>
        <dbReference type="ChEBI" id="CHEBI:29105"/>
        <label>1</label>
        <note>catalytic</note>
    </ligand>
</feature>
<feature type="binding site" evidence="11 12">
    <location>
        <begin position="471"/>
        <end position="473"/>
    </location>
    <ligand>
        <name>L-homocysteine</name>
        <dbReference type="ChEBI" id="CHEBI:58199"/>
    </ligand>
</feature>
<feature type="domain" description="Cobalamin-independent methionine synthase MetE C-terminal/archaeal" evidence="16">
    <location>
        <begin position="466"/>
        <end position="788"/>
    </location>
</feature>
<feature type="binding site" evidence="13">
    <location>
        <position position="766"/>
    </location>
    <ligand>
        <name>Zn(2+)</name>
        <dbReference type="ChEBI" id="CHEBI:29105"/>
        <label>1</label>
        <note>catalytic</note>
    </ligand>
</feature>
<evidence type="ECO:0000256" key="11">
    <source>
        <dbReference type="HAMAP-Rule" id="MF_00172"/>
    </source>
</evidence>
<feature type="binding site" evidence="13">
    <location>
        <position position="681"/>
    </location>
    <ligand>
        <name>Zn(2+)</name>
        <dbReference type="ChEBI" id="CHEBI:29105"/>
        <label>1</label>
        <note>catalytic</note>
    </ligand>
</feature>
<dbReference type="PANTHER" id="PTHR30519">
    <property type="entry name" value="5-METHYLTETRAHYDROPTEROYLTRIGLUTAMATE--HOMOCYSTEINE METHYLTRANSFERASE"/>
    <property type="match status" value="1"/>
</dbReference>
<feature type="binding site" evidence="11 12">
    <location>
        <position position="639"/>
    </location>
    <ligand>
        <name>L-methionine</name>
        <dbReference type="ChEBI" id="CHEBI:57844"/>
    </ligand>
</feature>
<keyword evidence="5 11" id="KW-0028">Amino-acid biosynthesis</keyword>
<protein>
    <recommendedName>
        <fullName evidence="11">5-methyltetrahydropteroyltriglutamate--homocysteine methyltransferase</fullName>
        <ecNumber evidence="11">2.1.1.14</ecNumber>
    </recommendedName>
    <alternativeName>
        <fullName evidence="11">Cobalamin-independent methionine synthase</fullName>
    </alternativeName>
    <alternativeName>
        <fullName evidence="11">Methionine synthase, vitamin-B12 independent isozyme</fullName>
    </alternativeName>
</protein>
<gene>
    <name evidence="11 18" type="primary">metE</name>
    <name evidence="18" type="ORF">Sgleb_15660</name>
</gene>
<name>A0A640SQ20_9ACTN</name>
<feature type="binding site" evidence="11">
    <location>
        <position position="681"/>
    </location>
    <ligand>
        <name>Zn(2+)</name>
        <dbReference type="ChEBI" id="CHEBI:29105"/>
        <note>catalytic</note>
    </ligand>
</feature>
<keyword evidence="9 11" id="KW-0862">Zinc</keyword>
<comment type="function">
    <text evidence="1 11">Catalyzes the transfer of a methyl group from 5-methyltetrahydrofolate to homocysteine resulting in methionine formation.</text>
</comment>
<comment type="cofactor">
    <cofactor evidence="13">
        <name>Zn(2+)</name>
        <dbReference type="ChEBI" id="CHEBI:29105"/>
    </cofactor>
    <text evidence="13">Binds 2 Zn(2+) ions per subunit.</text>
</comment>
<evidence type="ECO:0000256" key="14">
    <source>
        <dbReference type="PIRSR" id="PIRSR000382-3"/>
    </source>
</evidence>
<evidence type="ECO:0000256" key="1">
    <source>
        <dbReference type="ARBA" id="ARBA00002777"/>
    </source>
</evidence>
<dbReference type="AlphaFoldDB" id="A0A640SQ20"/>
<comment type="similarity">
    <text evidence="3 11">Belongs to the vitamin-B12 independent methionine synthase family.</text>
</comment>
<evidence type="ECO:0000256" key="7">
    <source>
        <dbReference type="ARBA" id="ARBA00022723"/>
    </source>
</evidence>
<keyword evidence="7 11" id="KW-0479">Metal-binding</keyword>
<evidence type="ECO:0000256" key="9">
    <source>
        <dbReference type="ARBA" id="ARBA00022833"/>
    </source>
</evidence>
<evidence type="ECO:0000259" key="17">
    <source>
        <dbReference type="Pfam" id="PF08267"/>
    </source>
</evidence>
<evidence type="ECO:0000256" key="8">
    <source>
        <dbReference type="ARBA" id="ARBA00022737"/>
    </source>
</evidence>
<feature type="binding site" evidence="11">
    <location>
        <position position="683"/>
    </location>
    <ligand>
        <name>Zn(2+)</name>
        <dbReference type="ChEBI" id="CHEBI:29105"/>
        <note>catalytic</note>
    </ligand>
</feature>
<keyword evidence="8 11" id="KW-0677">Repeat</keyword>
<dbReference type="Gene3D" id="3.20.20.210">
    <property type="match status" value="2"/>
</dbReference>
<feature type="binding site" evidence="11 12">
    <location>
        <begin position="471"/>
        <end position="473"/>
    </location>
    <ligand>
        <name>L-methionine</name>
        <dbReference type="ChEBI" id="CHEBI:57844"/>
    </ligand>
</feature>
<evidence type="ECO:0000256" key="10">
    <source>
        <dbReference type="ARBA" id="ARBA00023167"/>
    </source>
</evidence>
<evidence type="ECO:0000256" key="15">
    <source>
        <dbReference type="SAM" id="MobiDB-lite"/>
    </source>
</evidence>
<accession>A0A640SQ20</accession>
<feature type="binding site" evidence="13">
    <location>
        <position position="683"/>
    </location>
    <ligand>
        <name>Zn(2+)</name>
        <dbReference type="ChEBI" id="CHEBI:29105"/>
        <label>1</label>
        <note>catalytic</note>
    </ligand>
</feature>
<dbReference type="GO" id="GO:0003871">
    <property type="term" value="F:5-methyltetrahydropteroyltriglutamate-homocysteine S-methyltransferase activity"/>
    <property type="evidence" value="ECO:0007669"/>
    <property type="project" value="UniProtKB-UniRule"/>
</dbReference>
<dbReference type="SUPFAM" id="SSF51726">
    <property type="entry name" value="UROD/MetE-like"/>
    <property type="match status" value="2"/>
</dbReference>
<dbReference type="Proteomes" id="UP000430079">
    <property type="component" value="Unassembled WGS sequence"/>
</dbReference>
<evidence type="ECO:0000256" key="4">
    <source>
        <dbReference type="ARBA" id="ARBA00022603"/>
    </source>
</evidence>
<feature type="binding site" evidence="12">
    <location>
        <position position="27"/>
    </location>
    <ligand>
        <name>5-methyltetrahydropteroyltri-L-glutamate</name>
        <dbReference type="ChEBI" id="CHEBI:58207"/>
    </ligand>
</feature>
<dbReference type="PIRSF" id="PIRSF000382">
    <property type="entry name" value="MeTrfase_B12_ind"/>
    <property type="match status" value="1"/>
</dbReference>
<feature type="binding site" evidence="11 12">
    <location>
        <position position="524"/>
    </location>
    <ligand>
        <name>L-methionine</name>
        <dbReference type="ChEBI" id="CHEBI:57844"/>
    </ligand>
</feature>
<evidence type="ECO:0000256" key="3">
    <source>
        <dbReference type="ARBA" id="ARBA00009553"/>
    </source>
</evidence>
<dbReference type="CDD" id="cd03312">
    <property type="entry name" value="CIMS_N_terminal_like"/>
    <property type="match status" value="1"/>
</dbReference>
<evidence type="ECO:0000256" key="6">
    <source>
        <dbReference type="ARBA" id="ARBA00022679"/>
    </source>
</evidence>
<feature type="region of interest" description="Disordered" evidence="15">
    <location>
        <begin position="98"/>
        <end position="118"/>
    </location>
</feature>
<feature type="compositionally biased region" description="Low complexity" evidence="15">
    <location>
        <begin position="1"/>
        <end position="13"/>
    </location>
</feature>
<comment type="caution">
    <text evidence="11">Lacks conserved residue(s) required for the propagation of feature annotation.</text>
</comment>
<feature type="binding site" evidence="11 12">
    <location>
        <position position="639"/>
    </location>
    <ligand>
        <name>L-homocysteine</name>
        <dbReference type="ChEBI" id="CHEBI:58199"/>
    </ligand>
</feature>
<feature type="binding site" evidence="11">
    <location>
        <position position="145"/>
    </location>
    <ligand>
        <name>5-methyltetrahydropteroyltri-L-glutamate</name>
        <dbReference type="ChEBI" id="CHEBI:58207"/>
    </ligand>
</feature>
<dbReference type="Pfam" id="PF08267">
    <property type="entry name" value="Meth_synt_1"/>
    <property type="match status" value="2"/>
</dbReference>
<reference evidence="18 19" key="1">
    <citation type="submission" date="2019-12" db="EMBL/GenBank/DDBJ databases">
        <title>Whole genome shotgun sequence of Streptomyces hygroscopicus subsp. glebosus NBRC 13786.</title>
        <authorList>
            <person name="Ichikawa N."/>
            <person name="Kimura A."/>
            <person name="Kitahashi Y."/>
            <person name="Komaki H."/>
            <person name="Tamura T."/>
        </authorList>
    </citation>
    <scope>NUCLEOTIDE SEQUENCE [LARGE SCALE GENOMIC DNA]</scope>
    <source>
        <strain evidence="18 19">NBRC 13786</strain>
    </source>
</reference>
<dbReference type="InterPro" id="IPR038071">
    <property type="entry name" value="UROD/MetE-like_sf"/>
</dbReference>
<keyword evidence="4 11" id="KW-0489">Methyltransferase</keyword>
<feature type="domain" description="Cobalamin-independent methionine synthase MetE N-terminal" evidence="17">
    <location>
        <begin position="13"/>
        <end position="94"/>
    </location>
</feature>
<dbReference type="UniPathway" id="UPA00051">
    <property type="reaction ID" value="UER00082"/>
</dbReference>
<feature type="compositionally biased region" description="Low complexity" evidence="15">
    <location>
        <begin position="98"/>
        <end position="114"/>
    </location>
</feature>
<feature type="binding site" evidence="12">
    <location>
        <position position="150"/>
    </location>
    <ligand>
        <name>5-methyltetrahydropteroyltri-L-glutamate</name>
        <dbReference type="ChEBI" id="CHEBI:58207"/>
    </ligand>
</feature>
<comment type="catalytic activity">
    <reaction evidence="11">
        <text>5-methyltetrahydropteroyltri-L-glutamate + L-homocysteine = tetrahydropteroyltri-L-glutamate + L-methionine</text>
        <dbReference type="Rhea" id="RHEA:21196"/>
        <dbReference type="ChEBI" id="CHEBI:57844"/>
        <dbReference type="ChEBI" id="CHEBI:58140"/>
        <dbReference type="ChEBI" id="CHEBI:58199"/>
        <dbReference type="ChEBI" id="CHEBI:58207"/>
        <dbReference type="EC" id="2.1.1.14"/>
    </reaction>
</comment>
<feature type="region of interest" description="Disordered" evidence="15">
    <location>
        <begin position="1"/>
        <end position="22"/>
    </location>
</feature>
<evidence type="ECO:0000313" key="19">
    <source>
        <dbReference type="Proteomes" id="UP000430079"/>
    </source>
</evidence>
<dbReference type="InterPro" id="IPR013215">
    <property type="entry name" value="Cbl-indep_Met_Synth_N"/>
</dbReference>
<dbReference type="GO" id="GO:0009086">
    <property type="term" value="P:methionine biosynthetic process"/>
    <property type="evidence" value="ECO:0007669"/>
    <property type="project" value="UniProtKB-UniRule"/>
</dbReference>
<evidence type="ECO:0000256" key="13">
    <source>
        <dbReference type="PIRSR" id="PIRSR000382-2"/>
    </source>
</evidence>
<dbReference type="GO" id="GO:0008270">
    <property type="term" value="F:zinc ion binding"/>
    <property type="evidence" value="ECO:0007669"/>
    <property type="project" value="InterPro"/>
</dbReference>
<evidence type="ECO:0000259" key="16">
    <source>
        <dbReference type="Pfam" id="PF01717"/>
    </source>
</evidence>
<dbReference type="GO" id="GO:0032259">
    <property type="term" value="P:methylation"/>
    <property type="evidence" value="ECO:0007669"/>
    <property type="project" value="UniProtKB-KW"/>
</dbReference>
<comment type="caution">
    <text evidence="18">The sequence shown here is derived from an EMBL/GenBank/DDBJ whole genome shotgun (WGS) entry which is preliminary data.</text>
</comment>